<gene>
    <name evidence="2" type="ORF">KSB_23810</name>
</gene>
<dbReference type="Pfam" id="PF13672">
    <property type="entry name" value="PP2C_2"/>
    <property type="match status" value="1"/>
</dbReference>
<accession>A0ABQ3UMC8</accession>
<comment type="caution">
    <text evidence="2">The sequence shown here is derived from an EMBL/GenBank/DDBJ whole genome shotgun (WGS) entry which is preliminary data.</text>
</comment>
<dbReference type="Proteomes" id="UP000654345">
    <property type="component" value="Unassembled WGS sequence"/>
</dbReference>
<dbReference type="InterPro" id="IPR015655">
    <property type="entry name" value="PP2C"/>
</dbReference>
<dbReference type="InterPro" id="IPR036457">
    <property type="entry name" value="PPM-type-like_dom_sf"/>
</dbReference>
<proteinExistence type="predicted"/>
<dbReference type="EMBL" id="BNJG01000001">
    <property type="protein sequence ID" value="GHO53906.1"/>
    <property type="molecule type" value="Genomic_DNA"/>
</dbReference>
<dbReference type="SUPFAM" id="SSF81606">
    <property type="entry name" value="PP2C-like"/>
    <property type="match status" value="1"/>
</dbReference>
<dbReference type="RefSeq" id="WP_201370675.1">
    <property type="nucleotide sequence ID" value="NZ_BNJG01000001.1"/>
</dbReference>
<organism evidence="2 3">
    <name type="scientific">Ktedonobacter robiniae</name>
    <dbReference type="NCBI Taxonomy" id="2778365"/>
    <lineage>
        <taxon>Bacteria</taxon>
        <taxon>Bacillati</taxon>
        <taxon>Chloroflexota</taxon>
        <taxon>Ktedonobacteria</taxon>
        <taxon>Ktedonobacterales</taxon>
        <taxon>Ktedonobacteraceae</taxon>
        <taxon>Ktedonobacter</taxon>
    </lineage>
</organism>
<protein>
    <recommendedName>
        <fullName evidence="1">PPM-type phosphatase domain-containing protein</fullName>
    </recommendedName>
</protein>
<name>A0ABQ3UMC8_9CHLR</name>
<feature type="domain" description="PPM-type phosphatase" evidence="1">
    <location>
        <begin position="5"/>
        <end position="248"/>
    </location>
</feature>
<dbReference type="NCBIfam" id="NF033484">
    <property type="entry name" value="Stp1_PP2C_phos"/>
    <property type="match status" value="1"/>
</dbReference>
<reference evidence="2 3" key="1">
    <citation type="journal article" date="2021" name="Int. J. Syst. Evol. Microbiol.">
        <title>Reticulibacter mediterranei gen. nov., sp. nov., within the new family Reticulibacteraceae fam. nov., and Ktedonospora formicarum gen. nov., sp. nov., Ktedonobacter robiniae sp. nov., Dictyobacter formicarum sp. nov. and Dictyobacter arantiisoli sp. nov., belonging to the class Ktedonobacteria.</title>
        <authorList>
            <person name="Yabe S."/>
            <person name="Zheng Y."/>
            <person name="Wang C.M."/>
            <person name="Sakai Y."/>
            <person name="Abe K."/>
            <person name="Yokota A."/>
            <person name="Donadio S."/>
            <person name="Cavaletti L."/>
            <person name="Monciardini P."/>
        </authorList>
    </citation>
    <scope>NUCLEOTIDE SEQUENCE [LARGE SCALE GENOMIC DNA]</scope>
    <source>
        <strain evidence="2 3">SOSP1-30</strain>
    </source>
</reference>
<dbReference type="InterPro" id="IPR001932">
    <property type="entry name" value="PPM-type_phosphatase-like_dom"/>
</dbReference>
<sequence>MVERSLHITVAQGTDTGRKRSLNEDSLLVAQPEDAQTLRERGVLLIVADGLGGHARGEVASDMVVNAVKRLYYENKEANIAEALKGAIRQANLDLFKRAIQEGNDMGTTCVACVIQDSTAYVANVGDSRAYLLRVESMRQVTDDHSWVAEQVRAGLITEEQARVHPQRNVILRSLGIDPGVEIDMFTETLQNGDILLLCSDGLSGMVEDDEIAQLLRQQEPEEGVKQLIAEANEHGGLDNITAIVARVTLAEENVQEPETSA</sequence>
<dbReference type="PANTHER" id="PTHR47992">
    <property type="entry name" value="PROTEIN PHOSPHATASE"/>
    <property type="match status" value="1"/>
</dbReference>
<keyword evidence="3" id="KW-1185">Reference proteome</keyword>
<evidence type="ECO:0000259" key="1">
    <source>
        <dbReference type="PROSITE" id="PS51746"/>
    </source>
</evidence>
<dbReference type="CDD" id="cd00143">
    <property type="entry name" value="PP2Cc"/>
    <property type="match status" value="1"/>
</dbReference>
<dbReference type="SMART" id="SM00332">
    <property type="entry name" value="PP2Cc"/>
    <property type="match status" value="1"/>
</dbReference>
<dbReference type="PROSITE" id="PS51746">
    <property type="entry name" value="PPM_2"/>
    <property type="match status" value="1"/>
</dbReference>
<evidence type="ECO:0000313" key="2">
    <source>
        <dbReference type="EMBL" id="GHO53906.1"/>
    </source>
</evidence>
<evidence type="ECO:0000313" key="3">
    <source>
        <dbReference type="Proteomes" id="UP000654345"/>
    </source>
</evidence>
<dbReference type="Gene3D" id="3.60.40.10">
    <property type="entry name" value="PPM-type phosphatase domain"/>
    <property type="match status" value="1"/>
</dbReference>
<dbReference type="SMART" id="SM00331">
    <property type="entry name" value="PP2C_SIG"/>
    <property type="match status" value="1"/>
</dbReference>